<evidence type="ECO:0000256" key="3">
    <source>
        <dbReference type="ARBA" id="ARBA00023163"/>
    </source>
</evidence>
<dbReference type="EMBL" id="RJKX01000017">
    <property type="protein sequence ID" value="ROP83124.1"/>
    <property type="molecule type" value="Genomic_DNA"/>
</dbReference>
<feature type="region of interest" description="Disordered" evidence="4">
    <location>
        <begin position="1"/>
        <end position="26"/>
    </location>
</feature>
<dbReference type="InterPro" id="IPR036388">
    <property type="entry name" value="WH-like_DNA-bd_sf"/>
</dbReference>
<evidence type="ECO:0000313" key="7">
    <source>
        <dbReference type="Proteomes" id="UP000278222"/>
    </source>
</evidence>
<dbReference type="PANTHER" id="PTHR30154:SF34">
    <property type="entry name" value="TRANSCRIPTIONAL REGULATOR AZLB"/>
    <property type="match status" value="1"/>
</dbReference>
<proteinExistence type="predicted"/>
<dbReference type="SUPFAM" id="SSF46785">
    <property type="entry name" value="Winged helix' DNA-binding domain"/>
    <property type="match status" value="1"/>
</dbReference>
<dbReference type="PRINTS" id="PR00033">
    <property type="entry name" value="HTHASNC"/>
</dbReference>
<evidence type="ECO:0000259" key="5">
    <source>
        <dbReference type="PROSITE" id="PS50956"/>
    </source>
</evidence>
<dbReference type="AlphaFoldDB" id="A0A3N1KT04"/>
<dbReference type="SMART" id="SM00344">
    <property type="entry name" value="HTH_ASNC"/>
    <property type="match status" value="1"/>
</dbReference>
<dbReference type="Proteomes" id="UP000278222">
    <property type="component" value="Unassembled WGS sequence"/>
</dbReference>
<gene>
    <name evidence="6" type="ORF">EDC65_4655</name>
</gene>
<keyword evidence="7" id="KW-1185">Reference proteome</keyword>
<keyword evidence="1" id="KW-0805">Transcription regulation</keyword>
<dbReference type="GO" id="GO:0043200">
    <property type="term" value="P:response to amino acid"/>
    <property type="evidence" value="ECO:0007669"/>
    <property type="project" value="TreeGrafter"/>
</dbReference>
<evidence type="ECO:0000313" key="6">
    <source>
        <dbReference type="EMBL" id="ROP83124.1"/>
    </source>
</evidence>
<dbReference type="RefSeq" id="WP_245978514.1">
    <property type="nucleotide sequence ID" value="NZ_AP019700.1"/>
</dbReference>
<name>A0A3N1KT04_9PROT</name>
<feature type="domain" description="HTH asnC-type" evidence="5">
    <location>
        <begin position="37"/>
        <end position="114"/>
    </location>
</feature>
<evidence type="ECO:0000256" key="4">
    <source>
        <dbReference type="SAM" id="MobiDB-lite"/>
    </source>
</evidence>
<dbReference type="InterPro" id="IPR019888">
    <property type="entry name" value="Tscrpt_reg_AsnC-like"/>
</dbReference>
<comment type="caution">
    <text evidence="6">The sequence shown here is derived from an EMBL/GenBank/DDBJ whole genome shotgun (WGS) entry which is preliminary data.</text>
</comment>
<protein>
    <submittedName>
        <fullName evidence="6">Lrp/AsnC family transcriptional regulator of ectoine degradation</fullName>
    </submittedName>
</protein>
<keyword evidence="2" id="KW-0238">DNA-binding</keyword>
<dbReference type="GO" id="GO:0005829">
    <property type="term" value="C:cytosol"/>
    <property type="evidence" value="ECO:0007669"/>
    <property type="project" value="TreeGrafter"/>
</dbReference>
<dbReference type="GO" id="GO:0043565">
    <property type="term" value="F:sequence-specific DNA binding"/>
    <property type="evidence" value="ECO:0007669"/>
    <property type="project" value="InterPro"/>
</dbReference>
<dbReference type="InterPro" id="IPR019887">
    <property type="entry name" value="Tscrpt_reg_AsnC/Lrp_C"/>
</dbReference>
<dbReference type="SUPFAM" id="SSF54909">
    <property type="entry name" value="Dimeric alpha+beta barrel"/>
    <property type="match status" value="1"/>
</dbReference>
<evidence type="ECO:0000256" key="1">
    <source>
        <dbReference type="ARBA" id="ARBA00023015"/>
    </source>
</evidence>
<dbReference type="PANTHER" id="PTHR30154">
    <property type="entry name" value="LEUCINE-RESPONSIVE REGULATORY PROTEIN"/>
    <property type="match status" value="1"/>
</dbReference>
<dbReference type="InterPro" id="IPR011008">
    <property type="entry name" value="Dimeric_a/b-barrel"/>
</dbReference>
<keyword evidence="3" id="KW-0804">Transcription</keyword>
<dbReference type="Gene3D" id="3.30.70.920">
    <property type="match status" value="1"/>
</dbReference>
<dbReference type="InterPro" id="IPR036390">
    <property type="entry name" value="WH_DNA-bd_sf"/>
</dbReference>
<accession>A0A3N1KT04</accession>
<dbReference type="Pfam" id="PF01037">
    <property type="entry name" value="AsnC_trans_reg"/>
    <property type="match status" value="1"/>
</dbReference>
<sequence length="190" mass="21646">MTIDVPDRHVRHRHPAPEPARSSAWQARAGNDGRIALSEADVRILATLQREGRISKSALADRVNLSASACFERMQRLEKQKVIVSYHATVNLRALVQLHTFFTEVTLKSHHAYDFRRFEAFVQTVPEIVECHALGGGIDYVLKIASRDVDDYQAMIDRLLDSEIGIDRYFTYIVTKVVKSLPQFQVENLL</sequence>
<reference evidence="6 7" key="1">
    <citation type="submission" date="2018-11" db="EMBL/GenBank/DDBJ databases">
        <title>Genomic Encyclopedia of Type Strains, Phase IV (KMG-IV): sequencing the most valuable type-strain genomes for metagenomic binning, comparative biology and taxonomic classification.</title>
        <authorList>
            <person name="Goeker M."/>
        </authorList>
    </citation>
    <scope>NUCLEOTIDE SEQUENCE [LARGE SCALE GENOMIC DNA]</scope>
    <source>
        <strain evidence="6 7">DSM 5900</strain>
    </source>
</reference>
<evidence type="ECO:0000256" key="2">
    <source>
        <dbReference type="ARBA" id="ARBA00023125"/>
    </source>
</evidence>
<organism evidence="6 7">
    <name type="scientific">Stella humosa</name>
    <dbReference type="NCBI Taxonomy" id="94"/>
    <lineage>
        <taxon>Bacteria</taxon>
        <taxon>Pseudomonadati</taxon>
        <taxon>Pseudomonadota</taxon>
        <taxon>Alphaproteobacteria</taxon>
        <taxon>Rhodospirillales</taxon>
        <taxon>Stellaceae</taxon>
        <taxon>Stella</taxon>
    </lineage>
</organism>
<dbReference type="Gene3D" id="1.10.10.10">
    <property type="entry name" value="Winged helix-like DNA-binding domain superfamily/Winged helix DNA-binding domain"/>
    <property type="match status" value="1"/>
</dbReference>
<dbReference type="PROSITE" id="PS50956">
    <property type="entry name" value="HTH_ASNC_2"/>
    <property type="match status" value="1"/>
</dbReference>
<dbReference type="InterPro" id="IPR000485">
    <property type="entry name" value="AsnC-type_HTH_dom"/>
</dbReference>
<dbReference type="Pfam" id="PF13412">
    <property type="entry name" value="HTH_24"/>
    <property type="match status" value="1"/>
</dbReference>